<dbReference type="Pfam" id="PF19027">
    <property type="entry name" value="DUF5752"/>
    <property type="match status" value="1"/>
</dbReference>
<evidence type="ECO:0000313" key="2">
    <source>
        <dbReference type="Proteomes" id="UP000784128"/>
    </source>
</evidence>
<organism evidence="1 2">
    <name type="scientific">Pelotalea chapellei</name>
    <dbReference type="NCBI Taxonomy" id="44671"/>
    <lineage>
        <taxon>Bacteria</taxon>
        <taxon>Pseudomonadati</taxon>
        <taxon>Thermodesulfobacteriota</taxon>
        <taxon>Desulfuromonadia</taxon>
        <taxon>Geobacterales</taxon>
        <taxon>Geobacteraceae</taxon>
        <taxon>Pelotalea</taxon>
    </lineage>
</organism>
<dbReference type="EMBL" id="JAHDYS010000004">
    <property type="protein sequence ID" value="MBT1071304.1"/>
    <property type="molecule type" value="Genomic_DNA"/>
</dbReference>
<sequence>MKNFRIYDCALLARTSGLPTALNLRELRERLASCSSNVIYHHFCETPMVASFDNPDYRNDVAVWIKLHLGDRVLAERIGIIDPYSFFDMEELRVLTLDLIDERLSELPFVPSAPPGSEFYFMESTTVVFDTGRAIEHPRDLASSILTMTGSSIYFHFLEARRRHPENIDDFSAWLLDSPEEFKMEVNALHSIDFTFFTLSELRNELAKLLSHAGGIP</sequence>
<accession>A0ABS5U6L1</accession>
<evidence type="ECO:0000313" key="1">
    <source>
        <dbReference type="EMBL" id="MBT1071304.1"/>
    </source>
</evidence>
<reference evidence="1 2" key="1">
    <citation type="submission" date="2021-05" db="EMBL/GenBank/DDBJ databases">
        <title>The draft genome of Geobacter chapellei DSM 13688.</title>
        <authorList>
            <person name="Xu Z."/>
            <person name="Masuda Y."/>
            <person name="Itoh H."/>
            <person name="Senoo K."/>
        </authorList>
    </citation>
    <scope>NUCLEOTIDE SEQUENCE [LARGE SCALE GENOMIC DNA]</scope>
    <source>
        <strain evidence="1 2">DSM 13688</strain>
    </source>
</reference>
<proteinExistence type="predicted"/>
<comment type="caution">
    <text evidence="1">The sequence shown here is derived from an EMBL/GenBank/DDBJ whole genome shotgun (WGS) entry which is preliminary data.</text>
</comment>
<gene>
    <name evidence="1" type="ORF">KJB30_05900</name>
</gene>
<dbReference type="RefSeq" id="WP_214297016.1">
    <property type="nucleotide sequence ID" value="NZ_JAHDYS010000004.1"/>
</dbReference>
<dbReference type="InterPro" id="IPR044036">
    <property type="entry name" value="DUF5752"/>
</dbReference>
<protein>
    <submittedName>
        <fullName evidence="1">Uncharacterized protein</fullName>
    </submittedName>
</protein>
<name>A0ABS5U6L1_9BACT</name>
<dbReference type="Proteomes" id="UP000784128">
    <property type="component" value="Unassembled WGS sequence"/>
</dbReference>
<keyword evidence="2" id="KW-1185">Reference proteome</keyword>